<gene>
    <name evidence="7" type="ORF">LPLAT_LOCUS8200</name>
</gene>
<dbReference type="GO" id="GO:0003735">
    <property type="term" value="F:structural constituent of ribosome"/>
    <property type="evidence" value="ECO:0007669"/>
    <property type="project" value="InterPro"/>
</dbReference>
<keyword evidence="4" id="KW-0496">Mitochondrion</keyword>
<sequence length="268" mass="32308">MAALMKAMHVSKNVNNITKLFTNLYLTQRVITPSKYVFLRSTPALHCAFIHITPDYRDLMEFFDESKNWGQNEVKAGRSWRKDELRLKSNSDLHKLWYVLLKERNMLMTMEEASKRESEIFPNPERLDKVENSMNNLESIVRERNRAYHMLETGETGERPGKLVYNRLGLRFYHRMRQYIIPKFMNRKWHKWHLFGFGGRATRRFLRLYREKLWNAKRRTRNRDRNRVAVLMRKFPNLDLEAVKEQFPNVDIEAIKTLKKARGHHLPE</sequence>
<dbReference type="Proteomes" id="UP001497644">
    <property type="component" value="Chromosome 3"/>
</dbReference>
<name>A0AAV2NR01_9HYME</name>
<comment type="subcellular location">
    <subcellularLocation>
        <location evidence="1">Mitochondrion</location>
    </subcellularLocation>
</comment>
<organism evidence="7 8">
    <name type="scientific">Lasius platythorax</name>
    <dbReference type="NCBI Taxonomy" id="488582"/>
    <lineage>
        <taxon>Eukaryota</taxon>
        <taxon>Metazoa</taxon>
        <taxon>Ecdysozoa</taxon>
        <taxon>Arthropoda</taxon>
        <taxon>Hexapoda</taxon>
        <taxon>Insecta</taxon>
        <taxon>Pterygota</taxon>
        <taxon>Neoptera</taxon>
        <taxon>Endopterygota</taxon>
        <taxon>Hymenoptera</taxon>
        <taxon>Apocrita</taxon>
        <taxon>Aculeata</taxon>
        <taxon>Formicoidea</taxon>
        <taxon>Formicidae</taxon>
        <taxon>Formicinae</taxon>
        <taxon>Lasius</taxon>
        <taxon>Lasius</taxon>
    </lineage>
</organism>
<proteinExistence type="inferred from homology"/>
<dbReference type="GO" id="GO:0005762">
    <property type="term" value="C:mitochondrial large ribosomal subunit"/>
    <property type="evidence" value="ECO:0007669"/>
    <property type="project" value="TreeGrafter"/>
</dbReference>
<evidence type="ECO:0000256" key="4">
    <source>
        <dbReference type="ARBA" id="ARBA00023128"/>
    </source>
</evidence>
<dbReference type="InterPro" id="IPR038340">
    <property type="entry name" value="MRP-L47_sf"/>
</dbReference>
<dbReference type="PANTHER" id="PTHR21183:SF18">
    <property type="entry name" value="LARGE RIBOSOMAL SUBUNIT PROTEIN UL29M"/>
    <property type="match status" value="1"/>
</dbReference>
<dbReference type="PANTHER" id="PTHR21183">
    <property type="entry name" value="RIBOSOMAL PROTEIN L47, MITOCHONDRIAL-RELATED"/>
    <property type="match status" value="1"/>
</dbReference>
<protein>
    <recommendedName>
        <fullName evidence="6">Large ribosomal subunit protein uL29m</fullName>
    </recommendedName>
</protein>
<dbReference type="AlphaFoldDB" id="A0AAV2NR01"/>
<reference evidence="7" key="1">
    <citation type="submission" date="2024-04" db="EMBL/GenBank/DDBJ databases">
        <authorList>
            <consortium name="Molecular Ecology Group"/>
        </authorList>
    </citation>
    <scope>NUCLEOTIDE SEQUENCE</scope>
</reference>
<accession>A0AAV2NR01</accession>
<dbReference type="Pfam" id="PF06984">
    <property type="entry name" value="MRP-L47"/>
    <property type="match status" value="1"/>
</dbReference>
<evidence type="ECO:0000256" key="6">
    <source>
        <dbReference type="ARBA" id="ARBA00035289"/>
    </source>
</evidence>
<evidence type="ECO:0000256" key="1">
    <source>
        <dbReference type="ARBA" id="ARBA00004173"/>
    </source>
</evidence>
<evidence type="ECO:0000256" key="5">
    <source>
        <dbReference type="ARBA" id="ARBA00023274"/>
    </source>
</evidence>
<evidence type="ECO:0000313" key="7">
    <source>
        <dbReference type="EMBL" id="CAL1682369.1"/>
    </source>
</evidence>
<dbReference type="GO" id="GO:0032543">
    <property type="term" value="P:mitochondrial translation"/>
    <property type="evidence" value="ECO:0007669"/>
    <property type="project" value="TreeGrafter"/>
</dbReference>
<dbReference type="Gene3D" id="6.10.330.20">
    <property type="match status" value="1"/>
</dbReference>
<evidence type="ECO:0000313" key="8">
    <source>
        <dbReference type="Proteomes" id="UP001497644"/>
    </source>
</evidence>
<evidence type="ECO:0000256" key="3">
    <source>
        <dbReference type="ARBA" id="ARBA00022980"/>
    </source>
</evidence>
<dbReference type="InterPro" id="IPR010729">
    <property type="entry name" value="Ribosomal_uL29_mit"/>
</dbReference>
<evidence type="ECO:0000256" key="2">
    <source>
        <dbReference type="ARBA" id="ARBA00009254"/>
    </source>
</evidence>
<keyword evidence="8" id="KW-1185">Reference proteome</keyword>
<keyword evidence="3" id="KW-0689">Ribosomal protein</keyword>
<dbReference type="EMBL" id="OZ034826">
    <property type="protein sequence ID" value="CAL1682369.1"/>
    <property type="molecule type" value="Genomic_DNA"/>
</dbReference>
<comment type="similarity">
    <text evidence="2">Belongs to the universal ribosomal protein uL29 family.</text>
</comment>
<keyword evidence="5" id="KW-0687">Ribonucleoprotein</keyword>